<sequence>MKRKYFGALVSVMFFVSISSAVYAAQGNWESSWQWDANGVSSVGTANAQNETGHYSLRVVRAGGAWIGNKNVTLGPNQSSSSSFWGQPLLDRQGQVLIAPRFYHAPWFDA</sequence>
<dbReference type="AlphaFoldDB" id="R3WGR3"/>
<protein>
    <submittedName>
        <fullName evidence="2">Uncharacterized protein</fullName>
    </submittedName>
</protein>
<dbReference type="PATRIC" id="fig|1158610.3.peg.750"/>
<evidence type="ECO:0000313" key="2">
    <source>
        <dbReference type="EMBL" id="EOL46652.1"/>
    </source>
</evidence>
<reference evidence="2 3" key="1">
    <citation type="submission" date="2013-02" db="EMBL/GenBank/DDBJ databases">
        <title>The Genome Sequence of Enterococcus phoeniculicola BAA-412.</title>
        <authorList>
            <consortium name="The Broad Institute Genome Sequencing Platform"/>
            <consortium name="The Broad Institute Genome Sequencing Center for Infectious Disease"/>
            <person name="Earl A.M."/>
            <person name="Gilmore M.S."/>
            <person name="Lebreton F."/>
            <person name="Walker B."/>
            <person name="Young S.K."/>
            <person name="Zeng Q."/>
            <person name="Gargeya S."/>
            <person name="Fitzgerald M."/>
            <person name="Haas B."/>
            <person name="Abouelleil A."/>
            <person name="Alvarado L."/>
            <person name="Arachchi H.M."/>
            <person name="Berlin A.M."/>
            <person name="Chapman S.B."/>
            <person name="Dewar J."/>
            <person name="Goldberg J."/>
            <person name="Griggs A."/>
            <person name="Gujja S."/>
            <person name="Hansen M."/>
            <person name="Howarth C."/>
            <person name="Imamovic A."/>
            <person name="Larimer J."/>
            <person name="McCowan C."/>
            <person name="Murphy C."/>
            <person name="Neiman D."/>
            <person name="Pearson M."/>
            <person name="Priest M."/>
            <person name="Roberts A."/>
            <person name="Saif S."/>
            <person name="Shea T."/>
            <person name="Sisk P."/>
            <person name="Sykes S."/>
            <person name="Wortman J."/>
            <person name="Nusbaum C."/>
            <person name="Birren B."/>
        </authorList>
    </citation>
    <scope>NUCLEOTIDE SEQUENCE [LARGE SCALE GENOMIC DNA]</scope>
    <source>
        <strain evidence="2 3">ATCC BAA-412</strain>
    </source>
</reference>
<name>R3WGR3_9ENTE</name>
<feature type="signal peptide" evidence="1">
    <location>
        <begin position="1"/>
        <end position="24"/>
    </location>
</feature>
<gene>
    <name evidence="2" type="ORF">UC3_00772</name>
</gene>
<evidence type="ECO:0000256" key="1">
    <source>
        <dbReference type="SAM" id="SignalP"/>
    </source>
</evidence>
<evidence type="ECO:0000313" key="3">
    <source>
        <dbReference type="Proteomes" id="UP000013785"/>
    </source>
</evidence>
<dbReference type="Proteomes" id="UP000013785">
    <property type="component" value="Unassembled WGS sequence"/>
</dbReference>
<dbReference type="HOGENOM" id="CLU_2167093_0_0_9"/>
<accession>R3WGR3</accession>
<keyword evidence="1" id="KW-0732">Signal</keyword>
<dbReference type="EMBL" id="AJAT01000010">
    <property type="protein sequence ID" value="EOL46652.1"/>
    <property type="molecule type" value="Genomic_DNA"/>
</dbReference>
<organism evidence="2 3">
    <name type="scientific">Enterococcus phoeniculicola ATCC BAA-412</name>
    <dbReference type="NCBI Taxonomy" id="1158610"/>
    <lineage>
        <taxon>Bacteria</taxon>
        <taxon>Bacillati</taxon>
        <taxon>Bacillota</taxon>
        <taxon>Bacilli</taxon>
        <taxon>Lactobacillales</taxon>
        <taxon>Enterococcaceae</taxon>
        <taxon>Enterococcus</taxon>
    </lineage>
</organism>
<comment type="caution">
    <text evidence="2">The sequence shown here is derived from an EMBL/GenBank/DDBJ whole genome shotgun (WGS) entry which is preliminary data.</text>
</comment>
<feature type="chain" id="PRO_5004363483" evidence="1">
    <location>
        <begin position="25"/>
        <end position="110"/>
    </location>
</feature>
<dbReference type="STRING" id="154621.RV11_GL001308"/>
<proteinExistence type="predicted"/>
<dbReference type="OrthoDB" id="2339755at2"/>
<dbReference type="RefSeq" id="WP_010767445.1">
    <property type="nucleotide sequence ID" value="NZ_ASWE01000002.1"/>
</dbReference>
<keyword evidence="3" id="KW-1185">Reference proteome</keyword>